<keyword evidence="2" id="KW-0472">Membrane</keyword>
<dbReference type="SUPFAM" id="SSF109604">
    <property type="entry name" value="HD-domain/PDEase-like"/>
    <property type="match status" value="1"/>
</dbReference>
<feature type="transmembrane region" description="Helical" evidence="2">
    <location>
        <begin position="424"/>
        <end position="444"/>
    </location>
</feature>
<protein>
    <submittedName>
        <fullName evidence="4">HDIG domain-containing protein</fullName>
    </submittedName>
</protein>
<reference evidence="4" key="2">
    <citation type="submission" date="2021-04" db="EMBL/GenBank/DDBJ databases">
        <authorList>
            <person name="Gilroy R."/>
        </authorList>
    </citation>
    <scope>NUCLEOTIDE SEQUENCE</scope>
    <source>
        <strain evidence="4">MalCec1-1739</strain>
    </source>
</reference>
<dbReference type="Proteomes" id="UP000787625">
    <property type="component" value="Unassembled WGS sequence"/>
</dbReference>
<feature type="transmembrane region" description="Helical" evidence="2">
    <location>
        <begin position="298"/>
        <end position="317"/>
    </location>
</feature>
<evidence type="ECO:0000256" key="2">
    <source>
        <dbReference type="SAM" id="Phobius"/>
    </source>
</evidence>
<dbReference type="Pfam" id="PF07698">
    <property type="entry name" value="7TM-7TMR_HD"/>
    <property type="match status" value="1"/>
</dbReference>
<dbReference type="InterPro" id="IPR003607">
    <property type="entry name" value="HD/PDEase_dom"/>
</dbReference>
<dbReference type="SMART" id="SM00471">
    <property type="entry name" value="HDc"/>
    <property type="match status" value="1"/>
</dbReference>
<organism evidence="4 5">
    <name type="scientific">Candidatus Avibacteroides avistercoris</name>
    <dbReference type="NCBI Taxonomy" id="2840690"/>
    <lineage>
        <taxon>Bacteria</taxon>
        <taxon>Pseudomonadati</taxon>
        <taxon>Bacteroidota</taxon>
        <taxon>Bacteroidia</taxon>
        <taxon>Bacteroidales</taxon>
        <taxon>Bacteroidaceae</taxon>
        <taxon>Bacteroidaceae incertae sedis</taxon>
        <taxon>Candidatus Avibacteroides</taxon>
    </lineage>
</organism>
<dbReference type="CDD" id="cd00077">
    <property type="entry name" value="HDc"/>
    <property type="match status" value="1"/>
</dbReference>
<dbReference type="InterPro" id="IPR006674">
    <property type="entry name" value="HD_domain"/>
</dbReference>
<dbReference type="Pfam" id="PF01966">
    <property type="entry name" value="HD"/>
    <property type="match status" value="1"/>
</dbReference>
<name>A0A9D2UGR5_9BACT</name>
<feature type="transmembrane region" description="Helical" evidence="2">
    <location>
        <begin position="323"/>
        <end position="342"/>
    </location>
</feature>
<comment type="caution">
    <text evidence="4">The sequence shown here is derived from an EMBL/GenBank/DDBJ whole genome shotgun (WGS) entry which is preliminary data.</text>
</comment>
<evidence type="ECO:0000259" key="3">
    <source>
        <dbReference type="SMART" id="SM00471"/>
    </source>
</evidence>
<feature type="transmembrane region" description="Helical" evidence="2">
    <location>
        <begin position="262"/>
        <end position="286"/>
    </location>
</feature>
<feature type="region of interest" description="Disordered" evidence="1">
    <location>
        <begin position="683"/>
        <end position="711"/>
    </location>
</feature>
<feature type="domain" description="HD/PDEase" evidence="3">
    <location>
        <begin position="473"/>
        <end position="629"/>
    </location>
</feature>
<reference evidence="4" key="1">
    <citation type="journal article" date="2021" name="PeerJ">
        <title>Extensive microbial diversity within the chicken gut microbiome revealed by metagenomics and culture.</title>
        <authorList>
            <person name="Gilroy R."/>
            <person name="Ravi A."/>
            <person name="Getino M."/>
            <person name="Pursley I."/>
            <person name="Horton D.L."/>
            <person name="Alikhan N.F."/>
            <person name="Baker D."/>
            <person name="Gharbi K."/>
            <person name="Hall N."/>
            <person name="Watson M."/>
            <person name="Adriaenssens E.M."/>
            <person name="Foster-Nyarko E."/>
            <person name="Jarju S."/>
            <person name="Secka A."/>
            <person name="Antonio M."/>
            <person name="Oren A."/>
            <person name="Chaudhuri R.R."/>
            <person name="La Ragione R."/>
            <person name="Hildebrand F."/>
            <person name="Pallen M.J."/>
        </authorList>
    </citation>
    <scope>NUCLEOTIDE SEQUENCE</scope>
    <source>
        <strain evidence="4">MalCec1-1739</strain>
    </source>
</reference>
<dbReference type="PANTHER" id="PTHR36442">
    <property type="entry name" value="CYCLIC-DI-AMP PHOSPHODIESTERASE PGPH"/>
    <property type="match status" value="1"/>
</dbReference>
<dbReference type="InterPro" id="IPR052722">
    <property type="entry name" value="PgpH_phosphodiesterase"/>
</dbReference>
<accession>A0A9D2UGR5</accession>
<dbReference type="InterPro" id="IPR011621">
    <property type="entry name" value="Metal-dep_PHydrolase_7TM_intra"/>
</dbReference>
<proteinExistence type="predicted"/>
<dbReference type="InterPro" id="IPR006675">
    <property type="entry name" value="HDIG_dom"/>
</dbReference>
<dbReference type="EMBL" id="DWUP01000006">
    <property type="protein sequence ID" value="HJD52140.1"/>
    <property type="molecule type" value="Genomic_DNA"/>
</dbReference>
<dbReference type="InterPro" id="IPR011624">
    <property type="entry name" value="Metal-dep_PHydrolase_7TM_extra"/>
</dbReference>
<dbReference type="PANTHER" id="PTHR36442:SF1">
    <property type="entry name" value="CYCLIC-DI-AMP PHOSPHODIESTERASE PGPH"/>
    <property type="match status" value="1"/>
</dbReference>
<keyword evidence="2" id="KW-1133">Transmembrane helix</keyword>
<dbReference type="NCBIfam" id="TIGR00277">
    <property type="entry name" value="HDIG"/>
    <property type="match status" value="1"/>
</dbReference>
<feature type="transmembrane region" description="Helical" evidence="2">
    <location>
        <begin position="393"/>
        <end position="412"/>
    </location>
</feature>
<sequence length="711" mass="81259">MNNLTSKEKLILKLLYHVFIVLAVVALIVWMPPREKKFNYEFSMGNPWRYGLLTAEFDFPIYKDSHKLQQEQDSVMRDYSPYFTLDESVASHYVEAFDDSCSTSLSKIIRGAGRKERITGRLGAVYAQGIISLEEYEWLLRDSISSVYIVKGNIASRVNTADLLTEKRAYSEVVANNDSTFPARTARQCNINTFIAPNLRIDSVRSQAARDEMLSNVSPAIGKVMKGQKIIDRGEIINQSTYNILKSLEVESQKRYDTNRPIYTMIFGQTAYVLVIVLCFFAYLEIYRRDYLKENRKILLLWGALVVSSLLTCFITKNYSGEYVYAIPYLILPIMVCVFYDSRTAITLNIMNILICSMSVPNQFLFIVLQFIAGFVGVYSLRELSQRSQLFRTSFLIFLAYSITYLGIEAFAEGNFESINYHRYIYFAINCFILLFAYPMMFMIEKIFGFVSNVTLVELSNTNNKLLRELSEIAPGTFQHSMQMSNLAAAAVMKIGGNAQLVRTGALYHDIGKMKNPAFFTENQNGVNPHLQLPYEQSAQIVINHVTDGLKLADKYNLPEAVRRFISTHHGTGRTKYFYISYKNEHPDEPVNEAAFTYPGPNPGTKEEAVLMMADSVEAASRSLKEYTEQSIGTLVDKIIDGQLQEGFFKQCPITFIDIANVKAVFKEKLRIMYHTRISYPELNTAPQHDSKPRPRRKRFFKSLQDSGDAR</sequence>
<evidence type="ECO:0000313" key="5">
    <source>
        <dbReference type="Proteomes" id="UP000787625"/>
    </source>
</evidence>
<feature type="transmembrane region" description="Helical" evidence="2">
    <location>
        <begin position="12"/>
        <end position="31"/>
    </location>
</feature>
<dbReference type="AlphaFoldDB" id="A0A9D2UGR5"/>
<evidence type="ECO:0000256" key="1">
    <source>
        <dbReference type="SAM" id="MobiDB-lite"/>
    </source>
</evidence>
<dbReference type="Gene3D" id="1.10.3210.10">
    <property type="entry name" value="Hypothetical protein af1432"/>
    <property type="match status" value="1"/>
</dbReference>
<evidence type="ECO:0000313" key="4">
    <source>
        <dbReference type="EMBL" id="HJD52140.1"/>
    </source>
</evidence>
<keyword evidence="2" id="KW-0812">Transmembrane</keyword>
<gene>
    <name evidence="4" type="ORF">IAA93_00210</name>
</gene>
<feature type="transmembrane region" description="Helical" evidence="2">
    <location>
        <begin position="363"/>
        <end position="381"/>
    </location>
</feature>
<dbReference type="Pfam" id="PF07697">
    <property type="entry name" value="7TMR-HDED"/>
    <property type="match status" value="1"/>
</dbReference>